<evidence type="ECO:0000259" key="3">
    <source>
        <dbReference type="Pfam" id="PF22725"/>
    </source>
</evidence>
<dbReference type="InterPro" id="IPR036291">
    <property type="entry name" value="NAD(P)-bd_dom_sf"/>
</dbReference>
<feature type="domain" description="GFO/IDH/MocA-like oxidoreductase" evidence="3">
    <location>
        <begin position="140"/>
        <end position="252"/>
    </location>
</feature>
<dbReference type="OMA" id="AHETGKY"/>
<evidence type="ECO:0000313" key="4">
    <source>
        <dbReference type="EMBL" id="EGD72805.1"/>
    </source>
</evidence>
<sequence>MESPLRVGIMSTAFIGKKTIQAIGKAAGAEVVGVASRSLEKAEAFAKEQGVSKAYGTYEEMLADANVQAVYIPLPTALRAEWVIKAAKAGKHILCEKPAATSLAELKEMIKACEDNQVLWMDGVMFMHHDRVQRVQEQVAKVGPATFVNSGFSFSGSDDFLSNDIRMSPDLEPFSALGDLGWYNIRATMMAYGWDIPARVSVHSHRNVDGKNLPSEVTATMVYGDERRATFHSSFHHAFRQTLDISGPNGQIVLDDFVLERTPEEVQFSVITDSGPNSDHQTVSDTTTIVTVKGCCQEQCMWERFARLVAKGKEASDASTNPLETWQFWKDVSLKTQAVLDACAASAKQDGAFVAVAL</sequence>
<organism evidence="5">
    <name type="scientific">Salpingoeca rosetta (strain ATCC 50818 / BSB-021)</name>
    <dbReference type="NCBI Taxonomy" id="946362"/>
    <lineage>
        <taxon>Eukaryota</taxon>
        <taxon>Choanoflagellata</taxon>
        <taxon>Craspedida</taxon>
        <taxon>Salpingoecidae</taxon>
        <taxon>Salpingoeca</taxon>
    </lineage>
</organism>
<evidence type="ECO:0000256" key="1">
    <source>
        <dbReference type="ARBA" id="ARBA00010928"/>
    </source>
</evidence>
<comment type="similarity">
    <text evidence="1">Belongs to the Gfo/Idh/MocA family.</text>
</comment>
<dbReference type="FunCoup" id="F2U7Q0">
    <property type="interactions" value="103"/>
</dbReference>
<name>F2U7Q0_SALR5</name>
<feature type="domain" description="Gfo/Idh/MocA-like oxidoreductase N-terminal" evidence="2">
    <location>
        <begin position="5"/>
        <end position="119"/>
    </location>
</feature>
<dbReference type="PANTHER" id="PTHR46368:SF4">
    <property type="entry name" value="OS10G0403700 PROTEIN"/>
    <property type="match status" value="1"/>
</dbReference>
<proteinExistence type="inferred from homology"/>
<dbReference type="OrthoDB" id="2129491at2759"/>
<dbReference type="PANTHER" id="PTHR46368">
    <property type="match status" value="1"/>
</dbReference>
<dbReference type="AlphaFoldDB" id="F2U7Q0"/>
<gene>
    <name evidence="4" type="ORF">PTSG_04531</name>
</gene>
<dbReference type="InterPro" id="IPR000683">
    <property type="entry name" value="Gfo/Idh/MocA-like_OxRdtase_N"/>
</dbReference>
<dbReference type="EMBL" id="GL832964">
    <property type="protein sequence ID" value="EGD72805.1"/>
    <property type="molecule type" value="Genomic_DNA"/>
</dbReference>
<dbReference type="Gene3D" id="3.40.50.720">
    <property type="entry name" value="NAD(P)-binding Rossmann-like Domain"/>
    <property type="match status" value="1"/>
</dbReference>
<dbReference type="GeneID" id="16075211"/>
<dbReference type="STRING" id="946362.F2U7Q0"/>
<dbReference type="Gene3D" id="3.30.360.10">
    <property type="entry name" value="Dihydrodipicolinate Reductase, domain 2"/>
    <property type="match status" value="1"/>
</dbReference>
<dbReference type="GO" id="GO:0000166">
    <property type="term" value="F:nucleotide binding"/>
    <property type="evidence" value="ECO:0007669"/>
    <property type="project" value="InterPro"/>
</dbReference>
<dbReference type="InterPro" id="IPR055170">
    <property type="entry name" value="GFO_IDH_MocA-like_dom"/>
</dbReference>
<dbReference type="Pfam" id="PF01408">
    <property type="entry name" value="GFO_IDH_MocA"/>
    <property type="match status" value="1"/>
</dbReference>
<dbReference type="RefSeq" id="XP_004994628.1">
    <property type="nucleotide sequence ID" value="XM_004994571.1"/>
</dbReference>
<accession>F2U7Q0</accession>
<evidence type="ECO:0000259" key="2">
    <source>
        <dbReference type="Pfam" id="PF01408"/>
    </source>
</evidence>
<evidence type="ECO:0000313" key="5">
    <source>
        <dbReference type="Proteomes" id="UP000007799"/>
    </source>
</evidence>
<dbReference type="Proteomes" id="UP000007799">
    <property type="component" value="Unassembled WGS sequence"/>
</dbReference>
<dbReference type="InParanoid" id="F2U7Q0"/>
<dbReference type="Pfam" id="PF22725">
    <property type="entry name" value="GFO_IDH_MocA_C3"/>
    <property type="match status" value="1"/>
</dbReference>
<dbReference type="KEGG" id="sre:PTSG_04531"/>
<protein>
    <submittedName>
        <fullName evidence="4">Uncharacterized protein</fullName>
    </submittedName>
</protein>
<dbReference type="SUPFAM" id="SSF51735">
    <property type="entry name" value="NAD(P)-binding Rossmann-fold domains"/>
    <property type="match status" value="1"/>
</dbReference>
<dbReference type="SUPFAM" id="SSF55347">
    <property type="entry name" value="Glyceraldehyde-3-phosphate dehydrogenase-like, C-terminal domain"/>
    <property type="match status" value="1"/>
</dbReference>
<dbReference type="eggNOG" id="KOG2741">
    <property type="taxonomic scope" value="Eukaryota"/>
</dbReference>
<reference evidence="4" key="1">
    <citation type="submission" date="2009-08" db="EMBL/GenBank/DDBJ databases">
        <title>Annotation of Salpingoeca rosetta.</title>
        <authorList>
            <consortium name="The Broad Institute Genome Sequencing Platform"/>
            <person name="Russ C."/>
            <person name="Cuomo C."/>
            <person name="Burger G."/>
            <person name="Gray M.W."/>
            <person name="Holland P.W.H."/>
            <person name="King N."/>
            <person name="Lang F.B.F."/>
            <person name="Roger A.J."/>
            <person name="Ruiz-Trillo I."/>
            <person name="Young S.K."/>
            <person name="Zeng Q."/>
            <person name="Gargeya S."/>
            <person name="Alvarado L."/>
            <person name="Berlin A."/>
            <person name="Chapman S.B."/>
            <person name="Chen Z."/>
            <person name="Freedman E."/>
            <person name="Gellesch M."/>
            <person name="Goldberg J."/>
            <person name="Griggs A."/>
            <person name="Gujja S."/>
            <person name="Heilman E."/>
            <person name="Heiman D."/>
            <person name="Howarth C."/>
            <person name="Mehta T."/>
            <person name="Neiman D."/>
            <person name="Pearson M."/>
            <person name="Roberts A."/>
            <person name="Saif S."/>
            <person name="Shea T."/>
            <person name="Shenoy N."/>
            <person name="Sisk P."/>
            <person name="Stolte C."/>
            <person name="Sykes S."/>
            <person name="White J."/>
            <person name="Yandava C."/>
            <person name="Haas B."/>
            <person name="Nusbaum C."/>
            <person name="Birren B."/>
        </authorList>
    </citation>
    <scope>NUCLEOTIDE SEQUENCE [LARGE SCALE GENOMIC DNA]</scope>
    <source>
        <strain evidence="4">ATCC 50818</strain>
    </source>
</reference>
<keyword evidence="5" id="KW-1185">Reference proteome</keyword>